<dbReference type="EMBL" id="RKQN01000002">
    <property type="protein sequence ID" value="RPE80164.1"/>
    <property type="molecule type" value="Genomic_DNA"/>
</dbReference>
<dbReference type="PROSITE" id="PS50931">
    <property type="entry name" value="HTH_LYSR"/>
    <property type="match status" value="1"/>
</dbReference>
<dbReference type="CDD" id="cd08422">
    <property type="entry name" value="PBP2_CrgA_like"/>
    <property type="match status" value="1"/>
</dbReference>
<evidence type="ECO:0000256" key="1">
    <source>
        <dbReference type="ARBA" id="ARBA00009437"/>
    </source>
</evidence>
<evidence type="ECO:0000313" key="7">
    <source>
        <dbReference type="Proteomes" id="UP000269708"/>
    </source>
</evidence>
<dbReference type="GO" id="GO:0006351">
    <property type="term" value="P:DNA-templated transcription"/>
    <property type="evidence" value="ECO:0007669"/>
    <property type="project" value="TreeGrafter"/>
</dbReference>
<sequence length="321" mass="35066">MSTIPSARAPGAPLDLAGLLAFVRVAELGSFVRAAENLGLSKAAVSKQVAALERRLGARLLHRTTRRLSLTEAGQAYLLHAQAALAEARAAENAVADTQTVPQGRLRVTVPMSFGLLHVAPWVSAFLREYPAIDLDLQLDDRARDLVLEGYDLAIRFGSQLRDSSLVARRLCDVRVLLCAAPDYLERHGRPGHPDQLNGYDCLHYSYNPTGRAWQFRRGEETVRVALATRMEANSSLALRAAMLAGGGLARVPEFVVADDVAAGRLEIVLPDWQLPALSLHAVMPERRYVPAKVRAFVDFLAARWAAQPGWRRAADGADPR</sequence>
<feature type="domain" description="HTH lysR-type" evidence="5">
    <location>
        <begin position="14"/>
        <end position="71"/>
    </location>
</feature>
<organism evidence="6 7">
    <name type="scientific">Vulcaniibacterium tengchongense</name>
    <dbReference type="NCBI Taxonomy" id="1273429"/>
    <lineage>
        <taxon>Bacteria</taxon>
        <taxon>Pseudomonadati</taxon>
        <taxon>Pseudomonadota</taxon>
        <taxon>Gammaproteobacteria</taxon>
        <taxon>Lysobacterales</taxon>
        <taxon>Lysobacteraceae</taxon>
        <taxon>Vulcaniibacterium</taxon>
    </lineage>
</organism>
<gene>
    <name evidence="6" type="ORF">EDC50_1996</name>
</gene>
<dbReference type="GO" id="GO:0003700">
    <property type="term" value="F:DNA-binding transcription factor activity"/>
    <property type="evidence" value="ECO:0007669"/>
    <property type="project" value="InterPro"/>
</dbReference>
<dbReference type="Gene3D" id="3.40.190.290">
    <property type="match status" value="1"/>
</dbReference>
<keyword evidence="7" id="KW-1185">Reference proteome</keyword>
<dbReference type="InterPro" id="IPR058163">
    <property type="entry name" value="LysR-type_TF_proteobact-type"/>
</dbReference>
<dbReference type="InterPro" id="IPR005119">
    <property type="entry name" value="LysR_subst-bd"/>
</dbReference>
<evidence type="ECO:0000256" key="2">
    <source>
        <dbReference type="ARBA" id="ARBA00023015"/>
    </source>
</evidence>
<keyword evidence="3 6" id="KW-0238">DNA-binding</keyword>
<dbReference type="AlphaFoldDB" id="A0A3N4W4K8"/>
<dbReference type="Pfam" id="PF00126">
    <property type="entry name" value="HTH_1"/>
    <property type="match status" value="1"/>
</dbReference>
<protein>
    <submittedName>
        <fullName evidence="6">DNA-binding transcriptional LysR family regulator</fullName>
    </submittedName>
</protein>
<reference evidence="6 7" key="1">
    <citation type="submission" date="2018-11" db="EMBL/GenBank/DDBJ databases">
        <title>Genomic Encyclopedia of Type Strains, Phase IV (KMG-IV): sequencing the most valuable type-strain genomes for metagenomic binning, comparative biology and taxonomic classification.</title>
        <authorList>
            <person name="Goeker M."/>
        </authorList>
    </citation>
    <scope>NUCLEOTIDE SEQUENCE [LARGE SCALE GENOMIC DNA]</scope>
    <source>
        <strain evidence="6 7">DSM 25623</strain>
    </source>
</reference>
<dbReference type="PANTHER" id="PTHR30537:SF5">
    <property type="entry name" value="HTH-TYPE TRANSCRIPTIONAL ACTIVATOR TTDR-RELATED"/>
    <property type="match status" value="1"/>
</dbReference>
<dbReference type="FunFam" id="3.40.190.290:FF:000001">
    <property type="entry name" value="Transcriptional regulator, LysR family"/>
    <property type="match status" value="1"/>
</dbReference>
<accession>A0A3N4W4K8</accession>
<dbReference type="Pfam" id="PF03466">
    <property type="entry name" value="LysR_substrate"/>
    <property type="match status" value="1"/>
</dbReference>
<dbReference type="InterPro" id="IPR036388">
    <property type="entry name" value="WH-like_DNA-bd_sf"/>
</dbReference>
<comment type="caution">
    <text evidence="6">The sequence shown here is derived from an EMBL/GenBank/DDBJ whole genome shotgun (WGS) entry which is preliminary data.</text>
</comment>
<dbReference type="RefSeq" id="WP_123770310.1">
    <property type="nucleotide sequence ID" value="NZ_RKQN01000002.1"/>
</dbReference>
<evidence type="ECO:0000313" key="6">
    <source>
        <dbReference type="EMBL" id="RPE80164.1"/>
    </source>
</evidence>
<name>A0A3N4W4K8_9GAMM</name>
<dbReference type="Proteomes" id="UP000269708">
    <property type="component" value="Unassembled WGS sequence"/>
</dbReference>
<dbReference type="PRINTS" id="PR00039">
    <property type="entry name" value="HTHLYSR"/>
</dbReference>
<evidence type="ECO:0000256" key="3">
    <source>
        <dbReference type="ARBA" id="ARBA00023125"/>
    </source>
</evidence>
<dbReference type="Gene3D" id="1.10.10.10">
    <property type="entry name" value="Winged helix-like DNA-binding domain superfamily/Winged helix DNA-binding domain"/>
    <property type="match status" value="1"/>
</dbReference>
<keyword evidence="4" id="KW-0804">Transcription</keyword>
<dbReference type="OrthoDB" id="9810065at2"/>
<evidence type="ECO:0000259" key="5">
    <source>
        <dbReference type="PROSITE" id="PS50931"/>
    </source>
</evidence>
<dbReference type="InterPro" id="IPR000847">
    <property type="entry name" value="LysR_HTH_N"/>
</dbReference>
<comment type="similarity">
    <text evidence="1">Belongs to the LysR transcriptional regulatory family.</text>
</comment>
<dbReference type="SUPFAM" id="SSF53850">
    <property type="entry name" value="Periplasmic binding protein-like II"/>
    <property type="match status" value="1"/>
</dbReference>
<dbReference type="InterPro" id="IPR036390">
    <property type="entry name" value="WH_DNA-bd_sf"/>
</dbReference>
<dbReference type="FunFam" id="1.10.10.10:FF:000001">
    <property type="entry name" value="LysR family transcriptional regulator"/>
    <property type="match status" value="1"/>
</dbReference>
<proteinExistence type="inferred from homology"/>
<dbReference type="SUPFAM" id="SSF46785">
    <property type="entry name" value="Winged helix' DNA-binding domain"/>
    <property type="match status" value="1"/>
</dbReference>
<dbReference type="GO" id="GO:0043565">
    <property type="term" value="F:sequence-specific DNA binding"/>
    <property type="evidence" value="ECO:0007669"/>
    <property type="project" value="TreeGrafter"/>
</dbReference>
<evidence type="ECO:0000256" key="4">
    <source>
        <dbReference type="ARBA" id="ARBA00023163"/>
    </source>
</evidence>
<keyword evidence="2" id="KW-0805">Transcription regulation</keyword>
<dbReference type="PANTHER" id="PTHR30537">
    <property type="entry name" value="HTH-TYPE TRANSCRIPTIONAL REGULATOR"/>
    <property type="match status" value="1"/>
</dbReference>